<dbReference type="AlphaFoldDB" id="A0A509ELQ2"/>
<evidence type="ECO:0000313" key="1">
    <source>
        <dbReference type="EMBL" id="VUD74604.1"/>
    </source>
</evidence>
<protein>
    <submittedName>
        <fullName evidence="1">Uncharacterized protein</fullName>
    </submittedName>
</protein>
<proteinExistence type="predicted"/>
<sequence>MVSAAVVAFTPLLVEPFPTFMVTAIATFLHHGRTVAPALNLYPTRVDVDVLSHGCRWCEREYRRQQQNRRRFHCHRDLPCLYREY</sequence>
<dbReference type="Proteomes" id="UP000410984">
    <property type="component" value="Unassembled WGS sequence"/>
</dbReference>
<reference evidence="1 2" key="1">
    <citation type="submission" date="2019-06" db="EMBL/GenBank/DDBJ databases">
        <authorList>
            <person name="Rodrigo-Torres L."/>
            <person name="Arahal R. D."/>
            <person name="Lucena T."/>
        </authorList>
    </citation>
    <scope>NUCLEOTIDE SEQUENCE [LARGE SCALE GENOMIC DNA]</scope>
    <source>
        <strain evidence="1 2">SB0023/3</strain>
    </source>
</reference>
<keyword evidence="2" id="KW-1185">Reference proteome</keyword>
<accession>A0A509ELQ2</accession>
<name>A0A509ELQ2_9HYPH</name>
<gene>
    <name evidence="1" type="ORF">MET9862_05237</name>
</gene>
<dbReference type="EMBL" id="CABFPH010000138">
    <property type="protein sequence ID" value="VUD74604.1"/>
    <property type="molecule type" value="Genomic_DNA"/>
</dbReference>
<evidence type="ECO:0000313" key="2">
    <source>
        <dbReference type="Proteomes" id="UP000410984"/>
    </source>
</evidence>
<organism evidence="1 2">
    <name type="scientific">Methylobacterium symbioticum</name>
    <dbReference type="NCBI Taxonomy" id="2584084"/>
    <lineage>
        <taxon>Bacteria</taxon>
        <taxon>Pseudomonadati</taxon>
        <taxon>Pseudomonadota</taxon>
        <taxon>Alphaproteobacteria</taxon>
        <taxon>Hyphomicrobiales</taxon>
        <taxon>Methylobacteriaceae</taxon>
        <taxon>Methylobacterium</taxon>
    </lineage>
</organism>